<dbReference type="RefSeq" id="WP_343331923.1">
    <property type="nucleotide sequence ID" value="NZ_JAPOHD010000008.1"/>
</dbReference>
<proteinExistence type="predicted"/>
<keyword evidence="3" id="KW-1185">Reference proteome</keyword>
<dbReference type="Proteomes" id="UP001145087">
    <property type="component" value="Unassembled WGS sequence"/>
</dbReference>
<organism evidence="2 3">
    <name type="scientific">Draconibacterium aestuarii</name>
    <dbReference type="NCBI Taxonomy" id="2998507"/>
    <lineage>
        <taxon>Bacteria</taxon>
        <taxon>Pseudomonadati</taxon>
        <taxon>Bacteroidota</taxon>
        <taxon>Bacteroidia</taxon>
        <taxon>Marinilabiliales</taxon>
        <taxon>Prolixibacteraceae</taxon>
        <taxon>Draconibacterium</taxon>
    </lineage>
</organism>
<dbReference type="InterPro" id="IPR041657">
    <property type="entry name" value="HTH_17"/>
</dbReference>
<feature type="domain" description="Helix-turn-helix" evidence="1">
    <location>
        <begin position="60"/>
        <end position="96"/>
    </location>
</feature>
<dbReference type="AlphaFoldDB" id="A0A9X3FB12"/>
<dbReference type="Pfam" id="PF12728">
    <property type="entry name" value="HTH_17"/>
    <property type="match status" value="1"/>
</dbReference>
<reference evidence="2" key="1">
    <citation type="submission" date="2022-11" db="EMBL/GenBank/DDBJ databases">
        <title>Marilongibacter aestuarii gen. nov., sp. nov., isolated from tidal flat sediment.</title>
        <authorList>
            <person name="Jiayan W."/>
        </authorList>
    </citation>
    <scope>NUCLEOTIDE SEQUENCE</scope>
    <source>
        <strain evidence="2">Z1-6</strain>
    </source>
</reference>
<dbReference type="EMBL" id="JAPOHD010000008">
    <property type="protein sequence ID" value="MCY1719585.1"/>
    <property type="molecule type" value="Genomic_DNA"/>
</dbReference>
<protein>
    <submittedName>
        <fullName evidence="2">Helix-turn-helix domain-containing protein</fullName>
    </submittedName>
</protein>
<evidence type="ECO:0000313" key="3">
    <source>
        <dbReference type="Proteomes" id="UP001145087"/>
    </source>
</evidence>
<gene>
    <name evidence="2" type="ORF">OU798_04490</name>
</gene>
<evidence type="ECO:0000259" key="1">
    <source>
        <dbReference type="Pfam" id="PF12728"/>
    </source>
</evidence>
<comment type="caution">
    <text evidence="2">The sequence shown here is derived from an EMBL/GenBank/DDBJ whole genome shotgun (WGS) entry which is preliminary data.</text>
</comment>
<evidence type="ECO:0000313" key="2">
    <source>
        <dbReference type="EMBL" id="MCY1719585.1"/>
    </source>
</evidence>
<name>A0A9X3FB12_9BACT</name>
<accession>A0A9X3FB12</accession>
<sequence>MKDLLLSPIPITDFEALITTAVEKAFRSRLIEQKNHEGDSYHEKLMNPEQLRNYLPESPARQTIYGWVNNRMIPFEKHGSRLFFRKSSIDEWLENGRQMSYLKEE</sequence>